<feature type="region of interest" description="Disordered" evidence="1">
    <location>
        <begin position="81"/>
        <end position="118"/>
    </location>
</feature>
<feature type="compositionally biased region" description="Polar residues" evidence="1">
    <location>
        <begin position="37"/>
        <end position="46"/>
    </location>
</feature>
<dbReference type="Proteomes" id="UP000748025">
    <property type="component" value="Unassembled WGS sequence"/>
</dbReference>
<gene>
    <name evidence="2" type="ORF">E4U43_000392</name>
</gene>
<evidence type="ECO:0000256" key="1">
    <source>
        <dbReference type="SAM" id="MobiDB-lite"/>
    </source>
</evidence>
<organism evidence="2 3">
    <name type="scientific">Claviceps pusilla</name>
    <dbReference type="NCBI Taxonomy" id="123648"/>
    <lineage>
        <taxon>Eukaryota</taxon>
        <taxon>Fungi</taxon>
        <taxon>Dikarya</taxon>
        <taxon>Ascomycota</taxon>
        <taxon>Pezizomycotina</taxon>
        <taxon>Sordariomycetes</taxon>
        <taxon>Hypocreomycetidae</taxon>
        <taxon>Hypocreales</taxon>
        <taxon>Clavicipitaceae</taxon>
        <taxon>Claviceps</taxon>
    </lineage>
</organism>
<dbReference type="EMBL" id="SRPW01001112">
    <property type="protein sequence ID" value="KAG6006865.1"/>
    <property type="molecule type" value="Genomic_DNA"/>
</dbReference>
<protein>
    <submittedName>
        <fullName evidence="2">Uncharacterized protein</fullName>
    </submittedName>
</protein>
<dbReference type="AlphaFoldDB" id="A0A9P7NC00"/>
<feature type="region of interest" description="Disordered" evidence="1">
    <location>
        <begin position="18"/>
        <end position="53"/>
    </location>
</feature>
<evidence type="ECO:0000313" key="3">
    <source>
        <dbReference type="Proteomes" id="UP000748025"/>
    </source>
</evidence>
<feature type="compositionally biased region" description="Polar residues" evidence="1">
    <location>
        <begin position="98"/>
        <end position="108"/>
    </location>
</feature>
<comment type="caution">
    <text evidence="2">The sequence shown here is derived from an EMBL/GenBank/DDBJ whole genome shotgun (WGS) entry which is preliminary data.</text>
</comment>
<evidence type="ECO:0000313" key="2">
    <source>
        <dbReference type="EMBL" id="KAG6006865.1"/>
    </source>
</evidence>
<reference evidence="2" key="1">
    <citation type="journal article" date="2020" name="bioRxiv">
        <title>Whole genome comparisons of ergot fungi reveals the divergence and evolution of species within the genus Claviceps are the result of varying mechanisms driving genome evolution and host range expansion.</title>
        <authorList>
            <person name="Wyka S.A."/>
            <person name="Mondo S.J."/>
            <person name="Liu M."/>
            <person name="Dettman J."/>
            <person name="Nalam V."/>
            <person name="Broders K.D."/>
        </authorList>
    </citation>
    <scope>NUCLEOTIDE SEQUENCE</scope>
    <source>
        <strain evidence="2">CCC 602</strain>
    </source>
</reference>
<accession>A0A9P7NC00</accession>
<proteinExistence type="predicted"/>
<feature type="compositionally biased region" description="Basic residues" evidence="1">
    <location>
        <begin position="82"/>
        <end position="93"/>
    </location>
</feature>
<keyword evidence="3" id="KW-1185">Reference proteome</keyword>
<name>A0A9P7NC00_9HYPO</name>
<sequence length="118" mass="13099">MASAYTLACSCMYRVPALPASLPPGQRRPVQAPQRENFLSNGSNGPSAVFNPQPWSRQVKSALRVRVPFLQQTLKAIIEHRAKPRSLAHHHHPPPPTNATTHLASSWAKQHPPRPPRI</sequence>